<evidence type="ECO:0000313" key="2">
    <source>
        <dbReference type="EMBL" id="RMA41904.1"/>
    </source>
</evidence>
<keyword evidence="3" id="KW-1185">Reference proteome</keyword>
<evidence type="ECO:0000256" key="1">
    <source>
        <dbReference type="SAM" id="Phobius"/>
    </source>
</evidence>
<sequence>MAVTTDIVQSWRRPRRVIRRLLDMGRREDRALVYLVLACLLIFVAQWPRLQREAILMPERPLDALIGAALFGWLFIAPLLFYAIGMLSHLVARMLGGKGTGYSARLALFWSLLATSPAFLFYGMVAGFIGPGPAQTMVGAGLLLAFVVIWGMTLIEAEQAPERQG</sequence>
<name>A0A3L9XZC8_9RHOB</name>
<feature type="transmembrane region" description="Helical" evidence="1">
    <location>
        <begin position="70"/>
        <end position="95"/>
    </location>
</feature>
<dbReference type="OrthoDB" id="7771437at2"/>
<dbReference type="EMBL" id="RCNT01000005">
    <property type="protein sequence ID" value="RMA41904.1"/>
    <property type="molecule type" value="Genomic_DNA"/>
</dbReference>
<feature type="transmembrane region" description="Helical" evidence="1">
    <location>
        <begin position="31"/>
        <end position="50"/>
    </location>
</feature>
<evidence type="ECO:0008006" key="4">
    <source>
        <dbReference type="Google" id="ProtNLM"/>
    </source>
</evidence>
<keyword evidence="1" id="KW-1133">Transmembrane helix</keyword>
<proteinExistence type="predicted"/>
<dbReference type="Proteomes" id="UP000281343">
    <property type="component" value="Unassembled WGS sequence"/>
</dbReference>
<gene>
    <name evidence="2" type="ORF">D9R08_10465</name>
</gene>
<keyword evidence="1" id="KW-0472">Membrane</keyword>
<organism evidence="2 3">
    <name type="scientific">Rhodophyticola porphyridii</name>
    <dbReference type="NCBI Taxonomy" id="1852017"/>
    <lineage>
        <taxon>Bacteria</taxon>
        <taxon>Pseudomonadati</taxon>
        <taxon>Pseudomonadota</taxon>
        <taxon>Alphaproteobacteria</taxon>
        <taxon>Rhodobacterales</taxon>
        <taxon>Roseobacteraceae</taxon>
        <taxon>Rhodophyticola</taxon>
    </lineage>
</organism>
<feature type="transmembrane region" description="Helical" evidence="1">
    <location>
        <begin position="136"/>
        <end position="155"/>
    </location>
</feature>
<dbReference type="AlphaFoldDB" id="A0A3L9XZC8"/>
<evidence type="ECO:0000313" key="3">
    <source>
        <dbReference type="Proteomes" id="UP000281343"/>
    </source>
</evidence>
<accession>A0A3L9XZC8</accession>
<comment type="caution">
    <text evidence="2">The sequence shown here is derived from an EMBL/GenBank/DDBJ whole genome shotgun (WGS) entry which is preliminary data.</text>
</comment>
<feature type="transmembrane region" description="Helical" evidence="1">
    <location>
        <begin position="107"/>
        <end position="130"/>
    </location>
</feature>
<protein>
    <recommendedName>
        <fullName evidence="4">YIP1 family protein</fullName>
    </recommendedName>
</protein>
<keyword evidence="1" id="KW-0812">Transmembrane</keyword>
<dbReference type="RefSeq" id="WP_121898010.1">
    <property type="nucleotide sequence ID" value="NZ_RCNT01000005.1"/>
</dbReference>
<reference evidence="2 3" key="1">
    <citation type="submission" date="2018-10" db="EMBL/GenBank/DDBJ databases">
        <authorList>
            <person name="Jung H.S."/>
            <person name="Jeon C.O."/>
        </authorList>
    </citation>
    <scope>NUCLEOTIDE SEQUENCE [LARGE SCALE GENOMIC DNA]</scope>
    <source>
        <strain evidence="2 3">MA-7-27</strain>
    </source>
</reference>